<reference evidence="1 2" key="1">
    <citation type="submission" date="2018-06" db="EMBL/GenBank/DDBJ databases">
        <authorList>
            <consortium name="Pathogen Informatics"/>
            <person name="Doyle S."/>
        </authorList>
    </citation>
    <scope>NUCLEOTIDE SEQUENCE [LARGE SCALE GENOMIC DNA]</scope>
    <source>
        <strain evidence="1 2">NCTC11807</strain>
    </source>
</reference>
<accession>A0A380H777</accession>
<dbReference type="AlphaFoldDB" id="A0A380H777"/>
<dbReference type="PANTHER" id="PTHR43550">
    <property type="entry name" value="3-KETODIHYDROSPHINGOSINE REDUCTASE"/>
    <property type="match status" value="1"/>
</dbReference>
<organism evidence="1 2">
    <name type="scientific">Staphylococcus saccharolyticus</name>
    <dbReference type="NCBI Taxonomy" id="33028"/>
    <lineage>
        <taxon>Bacteria</taxon>
        <taxon>Bacillati</taxon>
        <taxon>Bacillota</taxon>
        <taxon>Bacilli</taxon>
        <taxon>Bacillales</taxon>
        <taxon>Staphylococcaceae</taxon>
        <taxon>Staphylococcus</taxon>
    </lineage>
</organism>
<sequence>MIGKHFVVIGGTSGLGLAIVNQLLKKDARVTLLVRNVEKFKQLHFTYSNLNQINVLYCDLQVREDINQIAPMIKKPIDGFIYSSGGGYFKSLDNHTSDEVIETYNVNLLSFNLLYKVLKPQFVKRAHVVGISSQAAFVTQANAAHYGASKAAFTAVLNTLRLEEPSFNVLLYIQALLVDHFIKRQNQL</sequence>
<dbReference type="SUPFAM" id="SSF51735">
    <property type="entry name" value="NAD(P)-binding Rossmann-fold domains"/>
    <property type="match status" value="1"/>
</dbReference>
<name>A0A380H777_9STAP</name>
<dbReference type="CDD" id="cd05233">
    <property type="entry name" value="SDR_c"/>
    <property type="match status" value="1"/>
</dbReference>
<dbReference type="InterPro" id="IPR036291">
    <property type="entry name" value="NAD(P)-bd_dom_sf"/>
</dbReference>
<keyword evidence="1" id="KW-0560">Oxidoreductase</keyword>
<dbReference type="EC" id="1.2.1.-" evidence="1"/>
<evidence type="ECO:0000313" key="2">
    <source>
        <dbReference type="Proteomes" id="UP000255425"/>
    </source>
</evidence>
<evidence type="ECO:0000313" key="1">
    <source>
        <dbReference type="EMBL" id="SUM71704.1"/>
    </source>
</evidence>
<dbReference type="Pfam" id="PF00106">
    <property type="entry name" value="adh_short"/>
    <property type="match status" value="1"/>
</dbReference>
<dbReference type="Proteomes" id="UP000255425">
    <property type="component" value="Unassembled WGS sequence"/>
</dbReference>
<dbReference type="PANTHER" id="PTHR43550:SF3">
    <property type="entry name" value="3-KETODIHYDROSPHINGOSINE REDUCTASE"/>
    <property type="match status" value="1"/>
</dbReference>
<proteinExistence type="predicted"/>
<dbReference type="Gene3D" id="3.40.50.720">
    <property type="entry name" value="NAD(P)-binding Rossmann-like Domain"/>
    <property type="match status" value="1"/>
</dbReference>
<dbReference type="EMBL" id="UHDZ01000001">
    <property type="protein sequence ID" value="SUM71704.1"/>
    <property type="molecule type" value="Genomic_DNA"/>
</dbReference>
<dbReference type="GO" id="GO:0006666">
    <property type="term" value="P:3-keto-sphinganine metabolic process"/>
    <property type="evidence" value="ECO:0007669"/>
    <property type="project" value="TreeGrafter"/>
</dbReference>
<dbReference type="GO" id="GO:0047560">
    <property type="term" value="F:3-dehydrosphinganine reductase activity"/>
    <property type="evidence" value="ECO:0007669"/>
    <property type="project" value="TreeGrafter"/>
</dbReference>
<keyword evidence="2" id="KW-1185">Reference proteome</keyword>
<dbReference type="GO" id="GO:0030148">
    <property type="term" value="P:sphingolipid biosynthetic process"/>
    <property type="evidence" value="ECO:0007669"/>
    <property type="project" value="TreeGrafter"/>
</dbReference>
<dbReference type="InterPro" id="IPR002347">
    <property type="entry name" value="SDR_fam"/>
</dbReference>
<dbReference type="GO" id="GO:0016020">
    <property type="term" value="C:membrane"/>
    <property type="evidence" value="ECO:0007669"/>
    <property type="project" value="GOC"/>
</dbReference>
<gene>
    <name evidence="1" type="primary">acr1</name>
    <name evidence="1" type="ORF">NCTC11807_01531</name>
</gene>
<protein>
    <submittedName>
        <fullName evidence="1">Oxidoreductase</fullName>
        <ecNumber evidence="1">1.2.1.-</ecNumber>
    </submittedName>
</protein>